<organism evidence="3 4">
    <name type="scientific">Streptomyces xanthii</name>
    <dbReference type="NCBI Taxonomy" id="2768069"/>
    <lineage>
        <taxon>Bacteria</taxon>
        <taxon>Bacillati</taxon>
        <taxon>Actinomycetota</taxon>
        <taxon>Actinomycetes</taxon>
        <taxon>Kitasatosporales</taxon>
        <taxon>Streptomycetaceae</taxon>
        <taxon>Streptomyces</taxon>
    </lineage>
</organism>
<sequence>MPRKITPASLLLTAAAAVSAAASSGCMSVSTPDVPDRPASPSVTAPQPRPDGRAERPITQTPAGDGMRRTGASPHPSKPHSAPSPPPARHAAPPPEQPAPRVPAPRAEAEPPPAPKPPAQTDVCALGRRYGGWGPDSPQSAICRDVYGG</sequence>
<evidence type="ECO:0008006" key="5">
    <source>
        <dbReference type="Google" id="ProtNLM"/>
    </source>
</evidence>
<feature type="chain" id="PRO_5039153136" description="Lipoprotein" evidence="2">
    <location>
        <begin position="21"/>
        <end position="149"/>
    </location>
</feature>
<dbReference type="PROSITE" id="PS51257">
    <property type="entry name" value="PROKAR_LIPOPROTEIN"/>
    <property type="match status" value="1"/>
</dbReference>
<accession>A0A7H1BFI5</accession>
<evidence type="ECO:0000256" key="2">
    <source>
        <dbReference type="SAM" id="SignalP"/>
    </source>
</evidence>
<feature type="compositionally biased region" description="Low complexity" evidence="1">
    <location>
        <begin position="72"/>
        <end position="81"/>
    </location>
</feature>
<proteinExistence type="predicted"/>
<feature type="region of interest" description="Disordered" evidence="1">
    <location>
        <begin position="18"/>
        <end position="149"/>
    </location>
</feature>
<evidence type="ECO:0000256" key="1">
    <source>
        <dbReference type="SAM" id="MobiDB-lite"/>
    </source>
</evidence>
<evidence type="ECO:0000313" key="4">
    <source>
        <dbReference type="Proteomes" id="UP000516428"/>
    </source>
</evidence>
<dbReference type="RefSeq" id="WP_188340153.1">
    <property type="nucleotide sequence ID" value="NZ_CP061281.1"/>
</dbReference>
<evidence type="ECO:0000313" key="3">
    <source>
        <dbReference type="EMBL" id="QNS07490.1"/>
    </source>
</evidence>
<keyword evidence="2" id="KW-0732">Signal</keyword>
<keyword evidence="4" id="KW-1185">Reference proteome</keyword>
<feature type="compositionally biased region" description="Pro residues" evidence="1">
    <location>
        <begin position="82"/>
        <end position="103"/>
    </location>
</feature>
<dbReference type="KEGG" id="sxn:IAG42_30405"/>
<feature type="signal peptide" evidence="2">
    <location>
        <begin position="1"/>
        <end position="20"/>
    </location>
</feature>
<protein>
    <recommendedName>
        <fullName evidence="5">Lipoprotein</fullName>
    </recommendedName>
</protein>
<dbReference type="AlphaFoldDB" id="A0A7H1BFI5"/>
<reference evidence="3 4" key="1">
    <citation type="submission" date="2020-09" db="EMBL/GenBank/DDBJ databases">
        <title>A novel species.</title>
        <authorList>
            <person name="Gao J."/>
        </authorList>
    </citation>
    <scope>NUCLEOTIDE SEQUENCE [LARGE SCALE GENOMIC DNA]</scope>
    <source>
        <strain evidence="3 4">CRXT-Y-14</strain>
    </source>
</reference>
<dbReference type="EMBL" id="CP061281">
    <property type="protein sequence ID" value="QNS07490.1"/>
    <property type="molecule type" value="Genomic_DNA"/>
</dbReference>
<gene>
    <name evidence="3" type="ORF">IAG42_30405</name>
</gene>
<dbReference type="Proteomes" id="UP000516428">
    <property type="component" value="Chromosome"/>
</dbReference>
<name>A0A7H1BFI5_9ACTN</name>